<keyword evidence="3" id="KW-1185">Reference proteome</keyword>
<sequence length="226" mass="25453">MEVLAISDIHLERRELREIPDLNPSFDMLICAGDIWEGEPEKAVQSIALIARERRAIIVPGNHDFYRGISEGDTVSEIIKRMRCEADRQNSRARREIVTILSADNPVCEIEEARFIGLTLWGDWNLAGHWMEAAHDLEWAASARAEAARIKTAPREYGAIRTERGAWTPYDAVAEHAREKAILIDELACTHEGPTVVVTHHPPLAECVDAYRGVMAPWWTELAPVV</sequence>
<dbReference type="Proteomes" id="UP000298225">
    <property type="component" value="Unassembled WGS sequence"/>
</dbReference>
<dbReference type="InterPro" id="IPR004843">
    <property type="entry name" value="Calcineurin-like_PHP"/>
</dbReference>
<gene>
    <name evidence="2" type="ORF">E4K66_38095</name>
</gene>
<dbReference type="PANTHER" id="PTHR37844">
    <property type="entry name" value="SER/THR PROTEIN PHOSPHATASE SUPERFAMILY (AFU_ORTHOLOGUE AFUA_1G14840)"/>
    <property type="match status" value="1"/>
</dbReference>
<proteinExistence type="predicted"/>
<accession>A0A4Y9KTB3</accession>
<feature type="domain" description="Calcineurin-like phosphoesterase" evidence="1">
    <location>
        <begin position="1"/>
        <end position="73"/>
    </location>
</feature>
<organism evidence="2 3">
    <name type="scientific">Bradyrhizobium frederickii</name>
    <dbReference type="NCBI Taxonomy" id="2560054"/>
    <lineage>
        <taxon>Bacteria</taxon>
        <taxon>Pseudomonadati</taxon>
        <taxon>Pseudomonadota</taxon>
        <taxon>Alphaproteobacteria</taxon>
        <taxon>Hyphomicrobiales</taxon>
        <taxon>Nitrobacteraceae</taxon>
        <taxon>Bradyrhizobium</taxon>
    </lineage>
</organism>
<dbReference type="Gene3D" id="3.60.21.10">
    <property type="match status" value="1"/>
</dbReference>
<dbReference type="Pfam" id="PF00149">
    <property type="entry name" value="Metallophos"/>
    <property type="match status" value="1"/>
</dbReference>
<dbReference type="GO" id="GO:0016787">
    <property type="term" value="F:hydrolase activity"/>
    <property type="evidence" value="ECO:0007669"/>
    <property type="project" value="InterPro"/>
</dbReference>
<dbReference type="PANTHER" id="PTHR37844:SF2">
    <property type="entry name" value="SER_THR PROTEIN PHOSPHATASE SUPERFAMILY (AFU_ORTHOLOGUE AFUA_1G14840)"/>
    <property type="match status" value="1"/>
</dbReference>
<dbReference type="InterPro" id="IPR029052">
    <property type="entry name" value="Metallo-depent_PP-like"/>
</dbReference>
<evidence type="ECO:0000313" key="3">
    <source>
        <dbReference type="Proteomes" id="UP000298225"/>
    </source>
</evidence>
<evidence type="ECO:0000259" key="1">
    <source>
        <dbReference type="Pfam" id="PF00149"/>
    </source>
</evidence>
<comment type="caution">
    <text evidence="2">The sequence shown here is derived from an EMBL/GenBank/DDBJ whole genome shotgun (WGS) entry which is preliminary data.</text>
</comment>
<dbReference type="EMBL" id="SPQU01000055">
    <property type="protein sequence ID" value="TFV29401.1"/>
    <property type="molecule type" value="Genomic_DNA"/>
</dbReference>
<protein>
    <submittedName>
        <fullName evidence="2">Metallophosphoesterase</fullName>
    </submittedName>
</protein>
<evidence type="ECO:0000313" key="2">
    <source>
        <dbReference type="EMBL" id="TFV29401.1"/>
    </source>
</evidence>
<dbReference type="RefSeq" id="WP_135171757.1">
    <property type="nucleotide sequence ID" value="NZ_SPQU01000055.1"/>
</dbReference>
<reference evidence="2 3" key="1">
    <citation type="submission" date="2019-03" db="EMBL/GenBank/DDBJ databases">
        <title>Bradyrhizobium strains diversity isolated from Chamaecrista fasciculata.</title>
        <authorList>
            <person name="Urquiaga M.C.O."/>
            <person name="Hungria M."/>
            <person name="Delamuta J.R.M."/>
        </authorList>
    </citation>
    <scope>NUCLEOTIDE SEQUENCE [LARGE SCALE GENOMIC DNA]</scope>
    <source>
        <strain evidence="2 3">CNPSo 3424</strain>
    </source>
</reference>
<dbReference type="SUPFAM" id="SSF56300">
    <property type="entry name" value="Metallo-dependent phosphatases"/>
    <property type="match status" value="1"/>
</dbReference>
<dbReference type="AlphaFoldDB" id="A0A4Y9KTB3"/>
<dbReference type="OrthoDB" id="356681at2"/>
<name>A0A4Y9KTB3_9BRAD</name>